<dbReference type="PANTHER" id="PTHR34989">
    <property type="entry name" value="PROTEIN HDED"/>
    <property type="match status" value="1"/>
</dbReference>
<dbReference type="RefSeq" id="WP_150996627.1">
    <property type="nucleotide sequence ID" value="NZ_BPQY01000163.1"/>
</dbReference>
<dbReference type="InterPro" id="IPR005325">
    <property type="entry name" value="DUF308_memb"/>
</dbReference>
<gene>
    <name evidence="2" type="ORF">F6X53_01950</name>
</gene>
<dbReference type="EMBL" id="VZZK01000001">
    <property type="protein sequence ID" value="KAB1081880.1"/>
    <property type="molecule type" value="Genomic_DNA"/>
</dbReference>
<dbReference type="OrthoDB" id="9815400at2"/>
<name>A0A6L3T633_9HYPH</name>
<dbReference type="Pfam" id="PF03729">
    <property type="entry name" value="DUF308"/>
    <property type="match status" value="1"/>
</dbReference>
<dbReference type="InterPro" id="IPR052712">
    <property type="entry name" value="Acid_resist_chaperone_HdeD"/>
</dbReference>
<evidence type="ECO:0000313" key="2">
    <source>
        <dbReference type="EMBL" id="KAB1081880.1"/>
    </source>
</evidence>
<organism evidence="2 3">
    <name type="scientific">Methylobacterium soli</name>
    <dbReference type="NCBI Taxonomy" id="553447"/>
    <lineage>
        <taxon>Bacteria</taxon>
        <taxon>Pseudomonadati</taxon>
        <taxon>Pseudomonadota</taxon>
        <taxon>Alphaproteobacteria</taxon>
        <taxon>Hyphomicrobiales</taxon>
        <taxon>Methylobacteriaceae</taxon>
        <taxon>Methylobacterium</taxon>
    </lineage>
</organism>
<feature type="transmembrane region" description="Helical" evidence="1">
    <location>
        <begin position="48"/>
        <end position="67"/>
    </location>
</feature>
<reference evidence="2 3" key="1">
    <citation type="submission" date="2019-09" db="EMBL/GenBank/DDBJ databases">
        <title>YIM 48816 draft genome.</title>
        <authorList>
            <person name="Jiang L."/>
        </authorList>
    </citation>
    <scope>NUCLEOTIDE SEQUENCE [LARGE SCALE GENOMIC DNA]</scope>
    <source>
        <strain evidence="2 3">YIM 48816</strain>
    </source>
</reference>
<feature type="transmembrane region" description="Helical" evidence="1">
    <location>
        <begin position="136"/>
        <end position="155"/>
    </location>
</feature>
<keyword evidence="3" id="KW-1185">Reference proteome</keyword>
<dbReference type="AlphaFoldDB" id="A0A6L3T633"/>
<feature type="transmembrane region" description="Helical" evidence="1">
    <location>
        <begin position="161"/>
        <end position="183"/>
    </location>
</feature>
<accession>A0A6L3T633</accession>
<dbReference type="GO" id="GO:0005886">
    <property type="term" value="C:plasma membrane"/>
    <property type="evidence" value="ECO:0007669"/>
    <property type="project" value="TreeGrafter"/>
</dbReference>
<proteinExistence type="predicted"/>
<feature type="transmembrane region" description="Helical" evidence="1">
    <location>
        <begin position="79"/>
        <end position="96"/>
    </location>
</feature>
<keyword evidence="1" id="KW-1133">Transmembrane helix</keyword>
<protein>
    <recommendedName>
        <fullName evidence="4">HdeD family acid-resistance protein</fullName>
    </recommendedName>
</protein>
<keyword evidence="1" id="KW-0472">Membrane</keyword>
<evidence type="ECO:0008006" key="4">
    <source>
        <dbReference type="Google" id="ProtNLM"/>
    </source>
</evidence>
<dbReference type="Proteomes" id="UP000474159">
    <property type="component" value="Unassembled WGS sequence"/>
</dbReference>
<keyword evidence="1" id="KW-0812">Transmembrane</keyword>
<dbReference type="PANTHER" id="PTHR34989:SF1">
    <property type="entry name" value="PROTEIN HDED"/>
    <property type="match status" value="1"/>
</dbReference>
<feature type="transmembrane region" description="Helical" evidence="1">
    <location>
        <begin position="102"/>
        <end position="124"/>
    </location>
</feature>
<comment type="caution">
    <text evidence="2">The sequence shown here is derived from an EMBL/GenBank/DDBJ whole genome shotgun (WGS) entry which is preliminary data.</text>
</comment>
<feature type="transmembrane region" description="Helical" evidence="1">
    <location>
        <begin position="20"/>
        <end position="42"/>
    </location>
</feature>
<evidence type="ECO:0000313" key="3">
    <source>
        <dbReference type="Proteomes" id="UP000474159"/>
    </source>
</evidence>
<evidence type="ECO:0000256" key="1">
    <source>
        <dbReference type="SAM" id="Phobius"/>
    </source>
</evidence>
<sequence length="203" mass="21367">MGDNVASKDPAFGARPSRWWFLAAGIVLLILGLAGLYMSAVFTVASTLWYGVLLLMAGAAEIIEAVAQTRESEPWHSRAARVLAGALYVAGGLFAVTQPVQASVALTLVLGLVLIASGIARAVWAVIHEVRTSRTAVILLALVSVLLGAAIIQQWPLSGLWAIGLFVSCDLLAAGLSWCWAGLTRDPRAAMPLRGRLGPLSLK</sequence>